<feature type="binding site" evidence="5">
    <location>
        <position position="182"/>
    </location>
    <ligand>
        <name>substrate</name>
    </ligand>
</feature>
<dbReference type="PANTHER" id="PTHR40079:SF4">
    <property type="entry name" value="GH26 DOMAIN-CONTAINING PROTEIN-RELATED"/>
    <property type="match status" value="1"/>
</dbReference>
<dbReference type="Proteomes" id="UP000002772">
    <property type="component" value="Unassembled WGS sequence"/>
</dbReference>
<feature type="chain" id="PRO_5003375731" evidence="8">
    <location>
        <begin position="21"/>
        <end position="354"/>
    </location>
</feature>
<dbReference type="PIRSF" id="PIRSF018168">
    <property type="entry name" value="Mannan-1_4-beta-mannosidase"/>
    <property type="match status" value="1"/>
</dbReference>
<dbReference type="OrthoDB" id="9816550at2"/>
<evidence type="ECO:0000259" key="9">
    <source>
        <dbReference type="PROSITE" id="PS51764"/>
    </source>
</evidence>
<evidence type="ECO:0000256" key="8">
    <source>
        <dbReference type="SAM" id="SignalP"/>
    </source>
</evidence>
<dbReference type="STRING" id="688246.Premu_2232"/>
<evidence type="ECO:0000313" key="10">
    <source>
        <dbReference type="EMBL" id="EGN57619.1"/>
    </source>
</evidence>
<dbReference type="GO" id="GO:0016985">
    <property type="term" value="F:mannan endo-1,4-beta-mannosidase activity"/>
    <property type="evidence" value="ECO:0007669"/>
    <property type="project" value="UniProtKB-EC"/>
</dbReference>
<dbReference type="RefSeq" id="WP_007575306.1">
    <property type="nucleotide sequence ID" value="NZ_BPTS01000002.1"/>
</dbReference>
<feature type="binding site" evidence="5">
    <location>
        <position position="115"/>
    </location>
    <ligand>
        <name>substrate</name>
    </ligand>
</feature>
<evidence type="ECO:0000256" key="5">
    <source>
        <dbReference type="PIRSR" id="PIRSR018168-2"/>
    </source>
</evidence>
<feature type="domain" description="GH26" evidence="9">
    <location>
        <begin position="22"/>
        <end position="348"/>
    </location>
</feature>
<feature type="binding site" evidence="5">
    <location>
        <position position="246"/>
    </location>
    <ligand>
        <name>substrate</name>
    </ligand>
</feature>
<dbReference type="PANTHER" id="PTHR40079">
    <property type="entry name" value="MANNAN ENDO-1,4-BETA-MANNOSIDASE E-RELATED"/>
    <property type="match status" value="1"/>
</dbReference>
<evidence type="ECO:0000313" key="11">
    <source>
        <dbReference type="Proteomes" id="UP000002772"/>
    </source>
</evidence>
<dbReference type="InterPro" id="IPR016714">
    <property type="entry name" value="MANB/E"/>
</dbReference>
<evidence type="ECO:0000256" key="4">
    <source>
        <dbReference type="PIRSR" id="PIRSR018168-1"/>
    </source>
</evidence>
<feature type="site" description="Plays an important role in maintaining the position of the catalytic nucleophile" evidence="6">
    <location>
        <position position="176"/>
    </location>
</feature>
<comment type="similarity">
    <text evidence="1 7">Belongs to the glycosyl hydrolase 26 family.</text>
</comment>
<sequence>MKKTTILSLAMLILSLTATAASPARQLIRRLAKIENKGIMIGHQDDPLYGHDWKWQSGRSDVLETVGDWPAVMGFELGHLELGNERSLDNVPFDLLRQEAEKQHARGGIVEMSWHPDNPVTDKSAWDPSGTPVKAVLPGGSKNQLFRTWLGRVATFLGSMRDNRGRCIPIIFRPWHEMGGGWFWWGAKSCTPEEYRQLYRYTHDILTKQYKLNNIVWAFSPNAGDADLLRFYPGDEYVDLMGFDLYDFNNDKATYQKSLRFELDRLVKTAAEHKKLAALTETGAQKLPDSLWFTHTLLPVLKDYRISYVLFWRNAWDNPRELYVPYKGALSAADFKCFADSREMLTLKDIVRTR</sequence>
<evidence type="ECO:0000256" key="6">
    <source>
        <dbReference type="PIRSR" id="PIRSR018168-3"/>
    </source>
</evidence>
<dbReference type="EC" id="3.2.1.78" evidence="10"/>
<dbReference type="InterPro" id="IPR000805">
    <property type="entry name" value="Glyco_hydro_26"/>
</dbReference>
<evidence type="ECO:0000256" key="7">
    <source>
        <dbReference type="PROSITE-ProRule" id="PRU01100"/>
    </source>
</evidence>
<dbReference type="PROSITE" id="PS51764">
    <property type="entry name" value="GH26"/>
    <property type="match status" value="1"/>
</dbReference>
<dbReference type="eggNOG" id="COG4124">
    <property type="taxonomic scope" value="Bacteria"/>
</dbReference>
<keyword evidence="3 7" id="KW-0326">Glycosidase</keyword>
<accession>F8N8E0</accession>
<name>F8N8E0_9BACT</name>
<keyword evidence="11" id="KW-1185">Reference proteome</keyword>
<dbReference type="InterPro" id="IPR022790">
    <property type="entry name" value="GH26_dom"/>
</dbReference>
<dbReference type="InterPro" id="IPR017853">
    <property type="entry name" value="GH"/>
</dbReference>
<keyword evidence="2 7" id="KW-0378">Hydrolase</keyword>
<evidence type="ECO:0000256" key="3">
    <source>
        <dbReference type="ARBA" id="ARBA00023295"/>
    </source>
</evidence>
<dbReference type="EMBL" id="GL945017">
    <property type="protein sequence ID" value="EGN57619.1"/>
    <property type="molecule type" value="Genomic_DNA"/>
</dbReference>
<gene>
    <name evidence="10" type="ORF">Premu_2232</name>
</gene>
<dbReference type="PRINTS" id="PR00739">
    <property type="entry name" value="GLHYDRLASE26"/>
</dbReference>
<reference evidence="11" key="1">
    <citation type="journal article" date="2011" name="Stand. Genomic Sci.">
        <title>Non-contiguous finished genome sequence of the opportunistic oral pathogen Prevotella multisaccharivorax type strain (PPPA20).</title>
        <authorList>
            <person name="Pati A."/>
            <person name="Gronow S."/>
            <person name="Lu M."/>
            <person name="Lapidus A."/>
            <person name="Nolan M."/>
            <person name="Lucas S."/>
            <person name="Hammon N."/>
            <person name="Deshpande S."/>
            <person name="Cheng J.F."/>
            <person name="Tapia R."/>
            <person name="Han C."/>
            <person name="Goodwin L."/>
            <person name="Pitluck S."/>
            <person name="Liolios K."/>
            <person name="Pagani I."/>
            <person name="Mavromatis K."/>
            <person name="Mikhailova N."/>
            <person name="Huntemann M."/>
            <person name="Chen A."/>
            <person name="Palaniappan K."/>
            <person name="Land M."/>
            <person name="Hauser L."/>
            <person name="Detter J.C."/>
            <person name="Brambilla E.M."/>
            <person name="Rohde M."/>
            <person name="Goker M."/>
            <person name="Woyke T."/>
            <person name="Bristow J."/>
            <person name="Eisen J.A."/>
            <person name="Markowitz V."/>
            <person name="Hugenholtz P."/>
            <person name="Kyrpides N.C."/>
            <person name="Klenk H.P."/>
            <person name="Ivanova N."/>
        </authorList>
    </citation>
    <scope>NUCLEOTIDE SEQUENCE [LARGE SCALE GENOMIC DNA]</scope>
    <source>
        <strain evidence="11">DSM 17128</strain>
    </source>
</reference>
<dbReference type="HOGENOM" id="CLU_016930_0_1_10"/>
<dbReference type="Pfam" id="PF02156">
    <property type="entry name" value="Glyco_hydro_26"/>
    <property type="match status" value="1"/>
</dbReference>
<evidence type="ECO:0000256" key="2">
    <source>
        <dbReference type="ARBA" id="ARBA00022801"/>
    </source>
</evidence>
<feature type="active site" description="Proton donor" evidence="4 7">
    <location>
        <position position="177"/>
    </location>
</feature>
<organism evidence="10 11">
    <name type="scientific">Hallella multisaccharivorax DSM 17128</name>
    <dbReference type="NCBI Taxonomy" id="688246"/>
    <lineage>
        <taxon>Bacteria</taxon>
        <taxon>Pseudomonadati</taxon>
        <taxon>Bacteroidota</taxon>
        <taxon>Bacteroidia</taxon>
        <taxon>Bacteroidales</taxon>
        <taxon>Prevotellaceae</taxon>
        <taxon>Hallella</taxon>
    </lineage>
</organism>
<evidence type="ECO:0000256" key="1">
    <source>
        <dbReference type="ARBA" id="ARBA00007754"/>
    </source>
</evidence>
<dbReference type="GO" id="GO:0006080">
    <property type="term" value="P:substituted mannan metabolic process"/>
    <property type="evidence" value="ECO:0007669"/>
    <property type="project" value="InterPro"/>
</dbReference>
<keyword evidence="8" id="KW-0732">Signal</keyword>
<protein>
    <submittedName>
        <fullName evidence="10">Mannan endo-1,4-beta-mannosidase</fullName>
        <ecNumber evidence="10">3.2.1.78</ecNumber>
    </submittedName>
</protein>
<feature type="active site" description="Nucleophile" evidence="4 7">
    <location>
        <position position="281"/>
    </location>
</feature>
<dbReference type="SUPFAM" id="SSF51445">
    <property type="entry name" value="(Trans)glycosidases"/>
    <property type="match status" value="1"/>
</dbReference>
<dbReference type="AlphaFoldDB" id="F8N8E0"/>
<dbReference type="Gene3D" id="3.20.20.80">
    <property type="entry name" value="Glycosidases"/>
    <property type="match status" value="1"/>
</dbReference>
<proteinExistence type="inferred from homology"/>
<feature type="signal peptide" evidence="8">
    <location>
        <begin position="1"/>
        <end position="20"/>
    </location>
</feature>